<keyword evidence="2" id="KW-0805">Transcription regulation</keyword>
<dbReference type="InterPro" id="IPR044660">
    <property type="entry name" value="IBH1-like"/>
</dbReference>
<comment type="subcellular location">
    <subcellularLocation>
        <location evidence="1">Nucleus</location>
    </subcellularLocation>
</comment>
<dbReference type="EMBL" id="AMZH03004820">
    <property type="protein sequence ID" value="RRT68062.1"/>
    <property type="molecule type" value="Genomic_DNA"/>
</dbReference>
<evidence type="ECO:0000256" key="4">
    <source>
        <dbReference type="ARBA" id="ARBA00023242"/>
    </source>
</evidence>
<dbReference type="PANTHER" id="PTHR33124:SF34">
    <property type="entry name" value="OS08G0444500 PROTEIN"/>
    <property type="match status" value="1"/>
</dbReference>
<sequence>MTRSSPMRRASPRARRGSRGMVSLRERKPLQHLVLRKLRKLKKVVPGCRSVGLQALLQRTADYISFLELKATVLKMILSHHVHLQSTHSTNHEVCSIPSCIDEYDEAKLNDIHYRLVKTELQDLDINNHNTRQLVNQVRTPGYVWGQPVCGTGDIGIYRPQIASEIGAKIQTYPKKPGTGGSAASLGESTAESIQNPGHERFNRSAWAVQPLTAAQNPGRRRYTHRSPAVQSSGIPEK</sequence>
<dbReference type="PANTHER" id="PTHR33124">
    <property type="entry name" value="TRANSCRIPTION FACTOR IBH1-LIKE 1"/>
    <property type="match status" value="1"/>
</dbReference>
<evidence type="ECO:0000256" key="5">
    <source>
        <dbReference type="SAM" id="MobiDB-lite"/>
    </source>
</evidence>
<evidence type="ECO:0000256" key="3">
    <source>
        <dbReference type="ARBA" id="ARBA00023163"/>
    </source>
</evidence>
<dbReference type="GO" id="GO:0005634">
    <property type="term" value="C:nucleus"/>
    <property type="evidence" value="ECO:0007669"/>
    <property type="project" value="UniProtKB-SubCell"/>
</dbReference>
<evidence type="ECO:0000313" key="7">
    <source>
        <dbReference type="Proteomes" id="UP000287651"/>
    </source>
</evidence>
<reference evidence="6 7" key="1">
    <citation type="journal article" date="2014" name="Agronomy (Basel)">
        <title>A Draft Genome Sequence for Ensete ventricosum, the Drought-Tolerant Tree Against Hunger.</title>
        <authorList>
            <person name="Harrison J."/>
            <person name="Moore K.A."/>
            <person name="Paszkiewicz K."/>
            <person name="Jones T."/>
            <person name="Grant M."/>
            <person name="Ambacheew D."/>
            <person name="Muzemil S."/>
            <person name="Studholme D.J."/>
        </authorList>
    </citation>
    <scope>NUCLEOTIDE SEQUENCE [LARGE SCALE GENOMIC DNA]</scope>
</reference>
<comment type="caution">
    <text evidence="6">The sequence shown here is derived from an EMBL/GenBank/DDBJ whole genome shotgun (WGS) entry which is preliminary data.</text>
</comment>
<evidence type="ECO:0000256" key="1">
    <source>
        <dbReference type="ARBA" id="ARBA00004123"/>
    </source>
</evidence>
<feature type="compositionally biased region" description="Polar residues" evidence="5">
    <location>
        <begin position="187"/>
        <end position="196"/>
    </location>
</feature>
<keyword evidence="3" id="KW-0804">Transcription</keyword>
<proteinExistence type="predicted"/>
<gene>
    <name evidence="6" type="ORF">B296_00011724</name>
</gene>
<dbReference type="CDD" id="cd11444">
    <property type="entry name" value="bHLH_AtIBH1_like"/>
    <property type="match status" value="1"/>
</dbReference>
<evidence type="ECO:0000256" key="2">
    <source>
        <dbReference type="ARBA" id="ARBA00023015"/>
    </source>
</evidence>
<keyword evidence="4" id="KW-0539">Nucleus</keyword>
<evidence type="ECO:0000313" key="6">
    <source>
        <dbReference type="EMBL" id="RRT68062.1"/>
    </source>
</evidence>
<feature type="region of interest" description="Disordered" evidence="5">
    <location>
        <begin position="1"/>
        <end position="22"/>
    </location>
</feature>
<name>A0A426ZVT1_ENSVE</name>
<dbReference type="AlphaFoldDB" id="A0A426ZVT1"/>
<accession>A0A426ZVT1</accession>
<feature type="compositionally biased region" description="Polar residues" evidence="5">
    <location>
        <begin position="229"/>
        <end position="238"/>
    </location>
</feature>
<organism evidence="6 7">
    <name type="scientific">Ensete ventricosum</name>
    <name type="common">Abyssinian banana</name>
    <name type="synonym">Musa ensete</name>
    <dbReference type="NCBI Taxonomy" id="4639"/>
    <lineage>
        <taxon>Eukaryota</taxon>
        <taxon>Viridiplantae</taxon>
        <taxon>Streptophyta</taxon>
        <taxon>Embryophyta</taxon>
        <taxon>Tracheophyta</taxon>
        <taxon>Spermatophyta</taxon>
        <taxon>Magnoliopsida</taxon>
        <taxon>Liliopsida</taxon>
        <taxon>Zingiberales</taxon>
        <taxon>Musaceae</taxon>
        <taxon>Ensete</taxon>
    </lineage>
</organism>
<dbReference type="InterPro" id="IPR044549">
    <property type="entry name" value="bHLH_AtIBH1-like"/>
</dbReference>
<evidence type="ECO:0008006" key="8">
    <source>
        <dbReference type="Google" id="ProtNLM"/>
    </source>
</evidence>
<dbReference type="GO" id="GO:0006355">
    <property type="term" value="P:regulation of DNA-templated transcription"/>
    <property type="evidence" value="ECO:0007669"/>
    <property type="project" value="InterPro"/>
</dbReference>
<protein>
    <recommendedName>
        <fullName evidence="8">BHLH domain-containing protein</fullName>
    </recommendedName>
</protein>
<dbReference type="Proteomes" id="UP000287651">
    <property type="component" value="Unassembled WGS sequence"/>
</dbReference>
<feature type="region of interest" description="Disordered" evidence="5">
    <location>
        <begin position="173"/>
        <end position="238"/>
    </location>
</feature>